<evidence type="ECO:0000313" key="9">
    <source>
        <dbReference type="Proteomes" id="UP001055439"/>
    </source>
</evidence>
<dbReference type="PANTHER" id="PTHR31499:SF11">
    <property type="entry name" value="MYB FAMILY TRANSCRIPTION FACTOR PHL8"/>
    <property type="match status" value="1"/>
</dbReference>
<dbReference type="SUPFAM" id="SSF46689">
    <property type="entry name" value="Homeodomain-like"/>
    <property type="match status" value="1"/>
</dbReference>
<evidence type="ECO:0000256" key="5">
    <source>
        <dbReference type="ARBA" id="ARBA00023242"/>
    </source>
</evidence>
<dbReference type="InterPro" id="IPR046955">
    <property type="entry name" value="PHR1-like"/>
</dbReference>
<keyword evidence="5" id="KW-0539">Nucleus</keyword>
<keyword evidence="3 8" id="KW-0238">DNA-binding</keyword>
<dbReference type="Pfam" id="PF14379">
    <property type="entry name" value="Myb_CC_LHEQLE"/>
    <property type="match status" value="1"/>
</dbReference>
<evidence type="ECO:0000256" key="3">
    <source>
        <dbReference type="ARBA" id="ARBA00023125"/>
    </source>
</evidence>
<organism evidence="8 9">
    <name type="scientific">Musa troglodytarum</name>
    <name type="common">fe'i banana</name>
    <dbReference type="NCBI Taxonomy" id="320322"/>
    <lineage>
        <taxon>Eukaryota</taxon>
        <taxon>Viridiplantae</taxon>
        <taxon>Streptophyta</taxon>
        <taxon>Embryophyta</taxon>
        <taxon>Tracheophyta</taxon>
        <taxon>Spermatophyta</taxon>
        <taxon>Magnoliopsida</taxon>
        <taxon>Liliopsida</taxon>
        <taxon>Zingiberales</taxon>
        <taxon>Musaceae</taxon>
        <taxon>Musa</taxon>
    </lineage>
</organism>
<dbReference type="EMBL" id="CP097510">
    <property type="protein sequence ID" value="URE29415.1"/>
    <property type="molecule type" value="Genomic_DNA"/>
</dbReference>
<dbReference type="FunFam" id="1.10.10.60:FF:000007">
    <property type="entry name" value="Two-component response regulator"/>
    <property type="match status" value="1"/>
</dbReference>
<dbReference type="NCBIfam" id="TIGR01557">
    <property type="entry name" value="myb_SHAQKYF"/>
    <property type="match status" value="1"/>
</dbReference>
<feature type="region of interest" description="Disordered" evidence="6">
    <location>
        <begin position="226"/>
        <end position="287"/>
    </location>
</feature>
<proteinExistence type="predicted"/>
<evidence type="ECO:0000256" key="1">
    <source>
        <dbReference type="ARBA" id="ARBA00004123"/>
    </source>
</evidence>
<keyword evidence="4" id="KW-0804">Transcription</keyword>
<dbReference type="InterPro" id="IPR017930">
    <property type="entry name" value="Myb_dom"/>
</dbReference>
<dbReference type="GO" id="GO:0003677">
    <property type="term" value="F:DNA binding"/>
    <property type="evidence" value="ECO:0007669"/>
    <property type="project" value="UniProtKB-KW"/>
</dbReference>
<feature type="region of interest" description="Disordered" evidence="6">
    <location>
        <begin position="70"/>
        <end position="95"/>
    </location>
</feature>
<name>A0A9E7H9N4_9LILI</name>
<keyword evidence="9" id="KW-1185">Reference proteome</keyword>
<dbReference type="Proteomes" id="UP001055439">
    <property type="component" value="Chromosome 8"/>
</dbReference>
<dbReference type="PROSITE" id="PS51294">
    <property type="entry name" value="HTH_MYB"/>
    <property type="match status" value="1"/>
</dbReference>
<dbReference type="InterPro" id="IPR009057">
    <property type="entry name" value="Homeodomain-like_sf"/>
</dbReference>
<dbReference type="AlphaFoldDB" id="A0A9E7H9N4"/>
<dbReference type="GO" id="GO:0005634">
    <property type="term" value="C:nucleus"/>
    <property type="evidence" value="ECO:0007669"/>
    <property type="project" value="UniProtKB-SubCell"/>
</dbReference>
<feature type="compositionally biased region" description="Basic and acidic residues" evidence="6">
    <location>
        <begin position="256"/>
        <end position="275"/>
    </location>
</feature>
<dbReference type="InterPro" id="IPR001005">
    <property type="entry name" value="SANT/Myb"/>
</dbReference>
<dbReference type="PANTHER" id="PTHR31499">
    <property type="entry name" value="MYB FAMILY TRANSCRIPTION FACTOR PHL11"/>
    <property type="match status" value="1"/>
</dbReference>
<gene>
    <name evidence="8" type="ORF">MUK42_03446</name>
</gene>
<comment type="subcellular location">
    <subcellularLocation>
        <location evidence="1">Nucleus</location>
    </subcellularLocation>
</comment>
<sequence>MDSKPRLKWTPQLHQLFLDAVSQLGGVDKATPRYVMRVMGVPGLTLHHLKSHLQKHRLAKNRESSILRGNRRRDAKVTHRWTSEDATTQDEATEAPPQCEYAGITNPLTPLTIMFSNHVKDADGGPEKAAGTDRGKCSGRCPMPWVQRHLQLRIEAQGKYLQSVLKKAQEALAGYSLSAIGIEAVRTELSELVSAMDTECLTSSISHGDSSAESCLTCGDVMETKEGNSLKQDDSSSALHRSQESDEFSQKTTKRMQNDDVCRAKRSCRREEDRSSFTMQEELDLNT</sequence>
<dbReference type="InterPro" id="IPR006447">
    <property type="entry name" value="Myb_dom_plants"/>
</dbReference>
<evidence type="ECO:0000313" key="8">
    <source>
        <dbReference type="EMBL" id="URE29415.1"/>
    </source>
</evidence>
<evidence type="ECO:0000256" key="6">
    <source>
        <dbReference type="SAM" id="MobiDB-lite"/>
    </source>
</evidence>
<dbReference type="InterPro" id="IPR025756">
    <property type="entry name" value="Myb_CC_LHEQLE"/>
</dbReference>
<evidence type="ECO:0000256" key="4">
    <source>
        <dbReference type="ARBA" id="ARBA00023163"/>
    </source>
</evidence>
<dbReference type="Pfam" id="PF00249">
    <property type="entry name" value="Myb_DNA-binding"/>
    <property type="match status" value="1"/>
</dbReference>
<protein>
    <submittedName>
        <fullName evidence="8">Myb-like DNA-binding domain</fullName>
    </submittedName>
</protein>
<dbReference type="Gene3D" id="1.10.10.60">
    <property type="entry name" value="Homeodomain-like"/>
    <property type="match status" value="1"/>
</dbReference>
<dbReference type="OrthoDB" id="551907at2759"/>
<evidence type="ECO:0000259" key="7">
    <source>
        <dbReference type="PROSITE" id="PS51294"/>
    </source>
</evidence>
<accession>A0A9E7H9N4</accession>
<dbReference type="GO" id="GO:0003700">
    <property type="term" value="F:DNA-binding transcription factor activity"/>
    <property type="evidence" value="ECO:0007669"/>
    <property type="project" value="InterPro"/>
</dbReference>
<reference evidence="8" key="1">
    <citation type="submission" date="2022-05" db="EMBL/GenBank/DDBJ databases">
        <title>The Musa troglodytarum L. genome provides insights into the mechanism of non-climacteric behaviour and enrichment of carotenoids.</title>
        <authorList>
            <person name="Wang J."/>
        </authorList>
    </citation>
    <scope>NUCLEOTIDE SEQUENCE</scope>
    <source>
        <tissue evidence="8">Leaf</tissue>
    </source>
</reference>
<feature type="domain" description="HTH myb-type" evidence="7">
    <location>
        <begin position="1"/>
        <end position="61"/>
    </location>
</feature>
<evidence type="ECO:0000256" key="2">
    <source>
        <dbReference type="ARBA" id="ARBA00023015"/>
    </source>
</evidence>
<keyword evidence="2" id="KW-0805">Transcription regulation</keyword>